<dbReference type="GO" id="GO:0003700">
    <property type="term" value="F:DNA-binding transcription factor activity"/>
    <property type="evidence" value="ECO:0007669"/>
    <property type="project" value="TreeGrafter"/>
</dbReference>
<keyword evidence="7" id="KW-1185">Reference proteome</keyword>
<dbReference type="OrthoDB" id="268339at2"/>
<dbReference type="PROSITE" id="PS01081">
    <property type="entry name" value="HTH_TETR_1"/>
    <property type="match status" value="1"/>
</dbReference>
<dbReference type="InterPro" id="IPR023772">
    <property type="entry name" value="DNA-bd_HTH_TetR-type_CS"/>
</dbReference>
<keyword evidence="1" id="KW-0805">Transcription regulation</keyword>
<dbReference type="Pfam" id="PF00440">
    <property type="entry name" value="TetR_N"/>
    <property type="match status" value="1"/>
</dbReference>
<dbReference type="SUPFAM" id="SSF46689">
    <property type="entry name" value="Homeodomain-like"/>
    <property type="match status" value="1"/>
</dbReference>
<feature type="DNA-binding region" description="H-T-H motif" evidence="4">
    <location>
        <begin position="31"/>
        <end position="50"/>
    </location>
</feature>
<organism evidence="6 7">
    <name type="scientific">Paenibacillus athensensis</name>
    <dbReference type="NCBI Taxonomy" id="1967502"/>
    <lineage>
        <taxon>Bacteria</taxon>
        <taxon>Bacillati</taxon>
        <taxon>Bacillota</taxon>
        <taxon>Bacilli</taxon>
        <taxon>Bacillales</taxon>
        <taxon>Paenibacillaceae</taxon>
        <taxon>Paenibacillus</taxon>
    </lineage>
</organism>
<dbReference type="EMBL" id="MYFO01000002">
    <property type="protein sequence ID" value="TFE91306.1"/>
    <property type="molecule type" value="Genomic_DNA"/>
</dbReference>
<evidence type="ECO:0000313" key="7">
    <source>
        <dbReference type="Proteomes" id="UP000298246"/>
    </source>
</evidence>
<evidence type="ECO:0000259" key="5">
    <source>
        <dbReference type="PROSITE" id="PS50977"/>
    </source>
</evidence>
<sequence>MLRETKKQDTRARIVRQAVELFKLKGFDRVTVDEITAACGIAKGTFFNYFAKKEQVLLHLADAYAEKLRGIAAAHRGLGLKERLTLMLRELLHIYVQHNQLLRLTLLETLKAASSASAAPEGSTNMNIFEAHLAELLEEAQARGNVRAGLDLRAGASVLAAVFYQTLLLAPASEDAEQLAGQLDLRLQLVWEGIGDA</sequence>
<feature type="domain" description="HTH tetR-type" evidence="5">
    <location>
        <begin position="8"/>
        <end position="68"/>
    </location>
</feature>
<keyword evidence="3" id="KW-0804">Transcription</keyword>
<dbReference type="Gene3D" id="1.10.357.10">
    <property type="entry name" value="Tetracycline Repressor, domain 2"/>
    <property type="match status" value="1"/>
</dbReference>
<gene>
    <name evidence="6" type="ORF">B5M42_02350</name>
</gene>
<dbReference type="RefSeq" id="WP_134749296.1">
    <property type="nucleotide sequence ID" value="NZ_MYFO02000004.1"/>
</dbReference>
<dbReference type="InterPro" id="IPR001647">
    <property type="entry name" value="HTH_TetR"/>
</dbReference>
<name>A0A4Y8Q997_9BACL</name>
<dbReference type="AlphaFoldDB" id="A0A4Y8Q997"/>
<evidence type="ECO:0000256" key="4">
    <source>
        <dbReference type="PROSITE-ProRule" id="PRU00335"/>
    </source>
</evidence>
<keyword evidence="2 4" id="KW-0238">DNA-binding</keyword>
<accession>A0A4Y8Q997</accession>
<evidence type="ECO:0000256" key="3">
    <source>
        <dbReference type="ARBA" id="ARBA00023163"/>
    </source>
</evidence>
<dbReference type="PANTHER" id="PTHR30055:SF234">
    <property type="entry name" value="HTH-TYPE TRANSCRIPTIONAL REGULATOR BETI"/>
    <property type="match status" value="1"/>
</dbReference>
<dbReference type="Proteomes" id="UP000298246">
    <property type="component" value="Unassembled WGS sequence"/>
</dbReference>
<comment type="caution">
    <text evidence="6">The sequence shown here is derived from an EMBL/GenBank/DDBJ whole genome shotgun (WGS) entry which is preliminary data.</text>
</comment>
<evidence type="ECO:0000256" key="2">
    <source>
        <dbReference type="ARBA" id="ARBA00023125"/>
    </source>
</evidence>
<evidence type="ECO:0000313" key="6">
    <source>
        <dbReference type="EMBL" id="TFE91306.1"/>
    </source>
</evidence>
<dbReference type="InterPro" id="IPR036271">
    <property type="entry name" value="Tet_transcr_reg_TetR-rel_C_sf"/>
</dbReference>
<dbReference type="InterPro" id="IPR009057">
    <property type="entry name" value="Homeodomain-like_sf"/>
</dbReference>
<dbReference type="GO" id="GO:0000976">
    <property type="term" value="F:transcription cis-regulatory region binding"/>
    <property type="evidence" value="ECO:0007669"/>
    <property type="project" value="TreeGrafter"/>
</dbReference>
<proteinExistence type="predicted"/>
<dbReference type="PRINTS" id="PR00455">
    <property type="entry name" value="HTHTETR"/>
</dbReference>
<protein>
    <recommendedName>
        <fullName evidence="5">HTH tetR-type domain-containing protein</fullName>
    </recommendedName>
</protein>
<dbReference type="PANTHER" id="PTHR30055">
    <property type="entry name" value="HTH-TYPE TRANSCRIPTIONAL REGULATOR RUTR"/>
    <property type="match status" value="1"/>
</dbReference>
<dbReference type="InterPro" id="IPR050109">
    <property type="entry name" value="HTH-type_TetR-like_transc_reg"/>
</dbReference>
<evidence type="ECO:0000256" key="1">
    <source>
        <dbReference type="ARBA" id="ARBA00023015"/>
    </source>
</evidence>
<reference evidence="6 7" key="1">
    <citation type="submission" date="2017-03" db="EMBL/GenBank/DDBJ databases">
        <title>Isolation of Levoglucosan Utilizing Bacteria.</title>
        <authorList>
            <person name="Arya A.S."/>
        </authorList>
    </citation>
    <scope>NUCLEOTIDE SEQUENCE [LARGE SCALE GENOMIC DNA]</scope>
    <source>
        <strain evidence="6 7">MEC069</strain>
    </source>
</reference>
<dbReference type="PROSITE" id="PS50977">
    <property type="entry name" value="HTH_TETR_2"/>
    <property type="match status" value="1"/>
</dbReference>
<dbReference type="SUPFAM" id="SSF48498">
    <property type="entry name" value="Tetracyclin repressor-like, C-terminal domain"/>
    <property type="match status" value="1"/>
</dbReference>